<sequence>VWLTGTAWGGEERSRSPVPRWRLFTRLLSCVVKHELNNMN</sequence>
<proteinExistence type="predicted"/>
<feature type="non-terminal residue" evidence="1">
    <location>
        <position position="1"/>
    </location>
</feature>
<protein>
    <submittedName>
        <fullName evidence="1">Uncharacterized protein</fullName>
    </submittedName>
</protein>
<feature type="non-terminal residue" evidence="1">
    <location>
        <position position="40"/>
    </location>
</feature>
<reference evidence="1" key="2">
    <citation type="submission" date="2016-06" db="EMBL/GenBank/DDBJ databases">
        <title>The genome of a short-lived fish provides insights into sex chromosome evolution and the genetic control of aging.</title>
        <authorList>
            <person name="Reichwald K."/>
            <person name="Felder M."/>
            <person name="Petzold A."/>
            <person name="Koch P."/>
            <person name="Groth M."/>
            <person name="Platzer M."/>
        </authorList>
    </citation>
    <scope>NUCLEOTIDE SEQUENCE</scope>
    <source>
        <tissue evidence="1">Brain</tissue>
    </source>
</reference>
<dbReference type="AlphaFoldDB" id="A0A1A8MRB9"/>
<accession>A0A1A8MRB9</accession>
<name>A0A1A8MRB9_9TELE</name>
<organism evidence="1">
    <name type="scientific">Nothobranchius pienaari</name>
    <dbReference type="NCBI Taxonomy" id="704102"/>
    <lineage>
        <taxon>Eukaryota</taxon>
        <taxon>Metazoa</taxon>
        <taxon>Chordata</taxon>
        <taxon>Craniata</taxon>
        <taxon>Vertebrata</taxon>
        <taxon>Euteleostomi</taxon>
        <taxon>Actinopterygii</taxon>
        <taxon>Neopterygii</taxon>
        <taxon>Teleostei</taxon>
        <taxon>Neoteleostei</taxon>
        <taxon>Acanthomorphata</taxon>
        <taxon>Ovalentaria</taxon>
        <taxon>Atherinomorphae</taxon>
        <taxon>Cyprinodontiformes</taxon>
        <taxon>Nothobranchiidae</taxon>
        <taxon>Nothobranchius</taxon>
    </lineage>
</organism>
<dbReference type="EMBL" id="HAEF01018234">
    <property type="protein sequence ID" value="SBR59393.1"/>
    <property type="molecule type" value="Transcribed_RNA"/>
</dbReference>
<reference evidence="1" key="1">
    <citation type="submission" date="2016-05" db="EMBL/GenBank/DDBJ databases">
        <authorList>
            <person name="Lavstsen T."/>
            <person name="Jespersen J.S."/>
        </authorList>
    </citation>
    <scope>NUCLEOTIDE SEQUENCE</scope>
    <source>
        <tissue evidence="1">Brain</tissue>
    </source>
</reference>
<evidence type="ECO:0000313" key="1">
    <source>
        <dbReference type="EMBL" id="SBR59393.1"/>
    </source>
</evidence>
<gene>
    <name evidence="1" type="primary">Nfu_g_1_025032</name>
</gene>